<dbReference type="CDD" id="cd23947">
    <property type="entry name" value="PAPS_reductase-like_YbdN"/>
    <property type="match status" value="1"/>
</dbReference>
<reference evidence="3" key="1">
    <citation type="submission" date="2017-08" db="EMBL/GenBank/DDBJ databases">
        <authorList>
            <person name="Brisse S."/>
        </authorList>
    </citation>
    <scope>NUCLEOTIDE SEQUENCE [LARGE SCALE GENOMIC DNA]</scope>
    <source>
        <strain evidence="3">06D021</strain>
    </source>
</reference>
<evidence type="ECO:0000313" key="2">
    <source>
        <dbReference type="EMBL" id="SNU37583.1"/>
    </source>
</evidence>
<accession>A0A285BA06</accession>
<feature type="domain" description="Phosphoadenosine phosphosulphate reductase" evidence="1">
    <location>
        <begin position="156"/>
        <end position="237"/>
    </location>
</feature>
<dbReference type="PANTHER" id="PTHR30083">
    <property type="entry name" value="TRANSCRIPTIONAL REGULATOR-RELATED"/>
    <property type="match status" value="1"/>
</dbReference>
<evidence type="ECO:0000259" key="1">
    <source>
        <dbReference type="Pfam" id="PF01507"/>
    </source>
</evidence>
<feature type="domain" description="Phosphoadenosine phosphosulphate reductase" evidence="1">
    <location>
        <begin position="32"/>
        <end position="85"/>
    </location>
</feature>
<dbReference type="InterPro" id="IPR021845">
    <property type="entry name" value="DUF3440"/>
</dbReference>
<dbReference type="InterPro" id="IPR014729">
    <property type="entry name" value="Rossmann-like_a/b/a_fold"/>
</dbReference>
<dbReference type="EMBL" id="FZTC01000034">
    <property type="protein sequence ID" value="SNU37583.1"/>
    <property type="molecule type" value="Genomic_DNA"/>
</dbReference>
<sequence length="407" mass="48013">MERRLKKELLGENVYHASGSRVEWAFDNFDTICVSFSGGKDSTVLFHLTAEVARKKNKKFSVLFIDWEVQFHCTIEHISKMKKLYADLISEFFWVALPLTTVNGVSQFETEWVSWGKDEQWVRNPPGDAITDYKYFPFYEYAMTFEAFIPAFSKWLSRDQTLGMLVGVRADESLTRFMALASKRKTRYSSDLPWTTAGSDALYCTIYPLYDWKARDIWIFNGVKRAAYNPLYDLMYRAGVTMKAMRVCEPFGPEQRRGLWLFHVLEPEVWARVCSRVAGANCGAIYAEQHKGFYNIRKDMSKPAHHTWRSYAHYLLDSMPHQTAEHYKNKIAVYLMWYKNHGFPMDIPDEQENDLGGKDIPSWRRICKTIMKNDFWCRTLSFSPNKPKNYGRYLERMRRKRSEWRVI</sequence>
<organism evidence="2 3">
    <name type="scientific">Klebsiella grimontii</name>
    <dbReference type="NCBI Taxonomy" id="2058152"/>
    <lineage>
        <taxon>Bacteria</taxon>
        <taxon>Pseudomonadati</taxon>
        <taxon>Pseudomonadota</taxon>
        <taxon>Gammaproteobacteria</taxon>
        <taxon>Enterobacterales</taxon>
        <taxon>Enterobacteriaceae</taxon>
        <taxon>Klebsiella/Raoultella group</taxon>
        <taxon>Klebsiella</taxon>
    </lineage>
</organism>
<dbReference type="GO" id="GO:0003824">
    <property type="term" value="F:catalytic activity"/>
    <property type="evidence" value="ECO:0007669"/>
    <property type="project" value="InterPro"/>
</dbReference>
<dbReference type="Proteomes" id="UP000220639">
    <property type="component" value="Unassembled WGS sequence"/>
</dbReference>
<dbReference type="InterPro" id="IPR002500">
    <property type="entry name" value="PAPS_reduct_dom"/>
</dbReference>
<gene>
    <name evidence="2" type="primary">ibrA</name>
    <name evidence="2" type="ORF">KOSB73_40129</name>
</gene>
<dbReference type="Gene3D" id="3.40.50.620">
    <property type="entry name" value="HUPs"/>
    <property type="match status" value="1"/>
</dbReference>
<dbReference type="SUPFAM" id="SSF52402">
    <property type="entry name" value="Adenine nucleotide alpha hydrolases-like"/>
    <property type="match status" value="1"/>
</dbReference>
<proteinExistence type="predicted"/>
<dbReference type="AlphaFoldDB" id="A0A285BA06"/>
<dbReference type="Pfam" id="PF01507">
    <property type="entry name" value="PAPS_reduct"/>
    <property type="match status" value="2"/>
</dbReference>
<evidence type="ECO:0000313" key="3">
    <source>
        <dbReference type="Proteomes" id="UP000220639"/>
    </source>
</evidence>
<protein>
    <submittedName>
        <fullName evidence="2">Immunoglobulin-binding regulator</fullName>
    </submittedName>
</protein>
<dbReference type="GO" id="GO:0071453">
    <property type="term" value="P:cellular response to oxygen levels"/>
    <property type="evidence" value="ECO:0007669"/>
    <property type="project" value="TreeGrafter"/>
</dbReference>
<name>A0A285BA06_9ENTR</name>
<dbReference type="RefSeq" id="WP_098141205.1">
    <property type="nucleotide sequence ID" value="NZ_CBCSJA010000052.1"/>
</dbReference>
<dbReference type="PANTHER" id="PTHR30083:SF0">
    <property type="entry name" value="3'-PHOSPHOADENOSINE 5'-PHOSPHOSULFATE SULFOTRANSFERASE (PAPS REDUCTASE)_FAD SYNTHETASE"/>
    <property type="match status" value="1"/>
</dbReference>
<dbReference type="Pfam" id="PF11922">
    <property type="entry name" value="DUF3440"/>
    <property type="match status" value="2"/>
</dbReference>